<proteinExistence type="predicted"/>
<sequence>MSRKQSKREPKTHSQGPAQYRKNRVDKLVRNKSVTKNVAITGNTNGMINIIVQVPIQIIADSNSTVDSEDSNNS</sequence>
<name>A0A1G6RBZ5_9BACL</name>
<accession>A0A1G6RBZ5</accession>
<gene>
    <name evidence="2" type="ORF">SAMN04488112_12734</name>
</gene>
<protein>
    <submittedName>
        <fullName evidence="2">Uncharacterized protein</fullName>
    </submittedName>
</protein>
<evidence type="ECO:0000313" key="3">
    <source>
        <dbReference type="Proteomes" id="UP000199387"/>
    </source>
</evidence>
<dbReference type="RefSeq" id="WP_091573033.1">
    <property type="nucleotide sequence ID" value="NZ_FMZA01000027.1"/>
</dbReference>
<dbReference type="STRING" id="1236220.SAMN04488112_12734"/>
<feature type="region of interest" description="Disordered" evidence="1">
    <location>
        <begin position="1"/>
        <end position="24"/>
    </location>
</feature>
<dbReference type="Proteomes" id="UP000199387">
    <property type="component" value="Unassembled WGS sequence"/>
</dbReference>
<keyword evidence="3" id="KW-1185">Reference proteome</keyword>
<dbReference type="EMBL" id="FMZA01000027">
    <property type="protein sequence ID" value="SDD02150.1"/>
    <property type="molecule type" value="Genomic_DNA"/>
</dbReference>
<organism evidence="2 3">
    <name type="scientific">Melghirimyces thermohalophilus</name>
    <dbReference type="NCBI Taxonomy" id="1236220"/>
    <lineage>
        <taxon>Bacteria</taxon>
        <taxon>Bacillati</taxon>
        <taxon>Bacillota</taxon>
        <taxon>Bacilli</taxon>
        <taxon>Bacillales</taxon>
        <taxon>Thermoactinomycetaceae</taxon>
        <taxon>Melghirimyces</taxon>
    </lineage>
</organism>
<evidence type="ECO:0000256" key="1">
    <source>
        <dbReference type="SAM" id="MobiDB-lite"/>
    </source>
</evidence>
<dbReference type="AlphaFoldDB" id="A0A1G6RBZ5"/>
<evidence type="ECO:0000313" key="2">
    <source>
        <dbReference type="EMBL" id="SDD02150.1"/>
    </source>
</evidence>
<reference evidence="2 3" key="1">
    <citation type="submission" date="2016-10" db="EMBL/GenBank/DDBJ databases">
        <authorList>
            <person name="de Groot N.N."/>
        </authorList>
    </citation>
    <scope>NUCLEOTIDE SEQUENCE [LARGE SCALE GENOMIC DNA]</scope>
    <source>
        <strain evidence="2 3">DSM 45514</strain>
    </source>
</reference>